<evidence type="ECO:0000313" key="2">
    <source>
        <dbReference type="EMBL" id="MBX3893374.1"/>
    </source>
</evidence>
<proteinExistence type="predicted"/>
<keyword evidence="1" id="KW-0812">Transmembrane</keyword>
<feature type="transmembrane region" description="Helical" evidence="1">
    <location>
        <begin position="31"/>
        <end position="51"/>
    </location>
</feature>
<protein>
    <recommendedName>
        <fullName evidence="4">Pilus assembly protein PilO</fullName>
    </recommendedName>
</protein>
<keyword evidence="1" id="KW-0472">Membrane</keyword>
<dbReference type="Proteomes" id="UP001199322">
    <property type="component" value="Unassembled WGS sequence"/>
</dbReference>
<organism evidence="2 3">
    <name type="scientific">Ralstonia pickettii</name>
    <name type="common">Burkholderia pickettii</name>
    <dbReference type="NCBI Taxonomy" id="329"/>
    <lineage>
        <taxon>Bacteria</taxon>
        <taxon>Pseudomonadati</taxon>
        <taxon>Pseudomonadota</taxon>
        <taxon>Betaproteobacteria</taxon>
        <taxon>Burkholderiales</taxon>
        <taxon>Burkholderiaceae</taxon>
        <taxon>Ralstonia</taxon>
    </lineage>
</organism>
<evidence type="ECO:0008006" key="4">
    <source>
        <dbReference type="Google" id="ProtNLM"/>
    </source>
</evidence>
<sequence>MNWPALSGGMRLQQVGRRIGWHARLCWERLAWPQFLAVAVIGFGVGLGLWVNEPLRREVRELQAVIPTVAPQHRPTPPGSIATSTQVPVARDSAAYVSGLIAFLPTQDVREQQLRILHGLATASGVDLSRVEYAQGSLEHLSAQRMSMQLTVSAEYFDYRKYLHTLLVALPNLVIDRVTMEKAPGQATRLNVRLETSLYYRDPSAPTTGAGQ</sequence>
<dbReference type="RefSeq" id="WP_162634503.1">
    <property type="nucleotide sequence ID" value="NZ_QGAQ01000038.1"/>
</dbReference>
<accession>A0AAW4QBA4</accession>
<keyword evidence="1" id="KW-1133">Transmembrane helix</keyword>
<reference evidence="2" key="1">
    <citation type="submission" date="2018-06" db="EMBL/GenBank/DDBJ databases">
        <authorList>
            <person name="O'Rourke A."/>
        </authorList>
    </citation>
    <scope>NUCLEOTIDE SEQUENCE</scope>
    <source>
        <strain evidence="2">132550021-3</strain>
    </source>
</reference>
<dbReference type="AlphaFoldDB" id="A0AAW4QBA4"/>
<name>A0AAW4QBA4_RALPI</name>
<comment type="caution">
    <text evidence="2">The sequence shown here is derived from an EMBL/GenBank/DDBJ whole genome shotgun (WGS) entry which is preliminary data.</text>
</comment>
<evidence type="ECO:0000313" key="3">
    <source>
        <dbReference type="Proteomes" id="UP001199322"/>
    </source>
</evidence>
<evidence type="ECO:0000256" key="1">
    <source>
        <dbReference type="SAM" id="Phobius"/>
    </source>
</evidence>
<gene>
    <name evidence="2" type="ORF">DEE74_26245</name>
</gene>
<dbReference type="EMBL" id="QGBI01000039">
    <property type="protein sequence ID" value="MBX3893374.1"/>
    <property type="molecule type" value="Genomic_DNA"/>
</dbReference>